<name>A0ACC0TZ38_9AGAM</name>
<comment type="caution">
    <text evidence="1">The sequence shown here is derived from an EMBL/GenBank/DDBJ whole genome shotgun (WGS) entry which is preliminary data.</text>
</comment>
<evidence type="ECO:0000313" key="1">
    <source>
        <dbReference type="EMBL" id="KAI9454273.1"/>
    </source>
</evidence>
<accession>A0ACC0TZ38</accession>
<protein>
    <submittedName>
        <fullName evidence="1">Uncharacterized protein</fullName>
    </submittedName>
</protein>
<dbReference type="EMBL" id="JAGFNK010000279">
    <property type="protein sequence ID" value="KAI9454273.1"/>
    <property type="molecule type" value="Genomic_DNA"/>
</dbReference>
<organism evidence="1 2">
    <name type="scientific">Russula earlei</name>
    <dbReference type="NCBI Taxonomy" id="71964"/>
    <lineage>
        <taxon>Eukaryota</taxon>
        <taxon>Fungi</taxon>
        <taxon>Dikarya</taxon>
        <taxon>Basidiomycota</taxon>
        <taxon>Agaricomycotina</taxon>
        <taxon>Agaricomycetes</taxon>
        <taxon>Russulales</taxon>
        <taxon>Russulaceae</taxon>
        <taxon>Russula</taxon>
    </lineage>
</organism>
<sequence length="339" mass="38654">MVNFHDPATLLQDYVDYVHFAHFLHGIYIWEFFTTLKFEWEFLTRKRDFKWTLVLYSTARILALGSVISNLIELNTNHSINCQLWIVLDLIIVYASFACGSVLMAIRVIMIWNRNLIVTILTAGMTLTNIGFLIHGVATVYASWAAVVLTCTLKNADQSRANITTTMATDIGQLILMIIGLWRCRQTEKDIVKFLYDQGLIWLVVATVAQIPTTVFIYLNLNDVWDVMFQLFSFYAMIICSTRMYRGLLNSDMEIQHNPSESRAVVSALQFRERSRKGTATATTTSALQSTHFNATYTYPEEVEFNVTEKKAADGDEEAQKPRVTSLTFPPHAGQSIRE</sequence>
<reference evidence="1" key="1">
    <citation type="submission" date="2021-03" db="EMBL/GenBank/DDBJ databases">
        <title>Evolutionary priming and transition to the ectomycorrhizal habit in an iconic lineage of mushroom-forming fungi: is preadaptation a requirement?</title>
        <authorList>
            <consortium name="DOE Joint Genome Institute"/>
            <person name="Looney B.P."/>
            <person name="Miyauchi S."/>
            <person name="Morin E."/>
            <person name="Drula E."/>
            <person name="Courty P.E."/>
            <person name="Chicoki N."/>
            <person name="Fauchery L."/>
            <person name="Kohler A."/>
            <person name="Kuo A."/>
            <person name="LaButti K."/>
            <person name="Pangilinan J."/>
            <person name="Lipzen A."/>
            <person name="Riley R."/>
            <person name="Andreopoulos W."/>
            <person name="He G."/>
            <person name="Johnson J."/>
            <person name="Barry K.W."/>
            <person name="Grigoriev I.V."/>
            <person name="Nagy L."/>
            <person name="Hibbett D."/>
            <person name="Henrissat B."/>
            <person name="Matheny P.B."/>
            <person name="Labbe J."/>
            <person name="Martin A.F."/>
        </authorList>
    </citation>
    <scope>NUCLEOTIDE SEQUENCE</scope>
    <source>
        <strain evidence="1">BPL698</strain>
    </source>
</reference>
<proteinExistence type="predicted"/>
<keyword evidence="2" id="KW-1185">Reference proteome</keyword>
<gene>
    <name evidence="1" type="ORF">F5148DRAFT_1230294</name>
</gene>
<dbReference type="Proteomes" id="UP001207468">
    <property type="component" value="Unassembled WGS sequence"/>
</dbReference>
<evidence type="ECO:0000313" key="2">
    <source>
        <dbReference type="Proteomes" id="UP001207468"/>
    </source>
</evidence>